<gene>
    <name evidence="1" type="ORF">RPERSI_LOCUS34231</name>
</gene>
<dbReference type="EMBL" id="CAJVQC010152082">
    <property type="protein sequence ID" value="CAG8846612.1"/>
    <property type="molecule type" value="Genomic_DNA"/>
</dbReference>
<reference evidence="1" key="1">
    <citation type="submission" date="2021-06" db="EMBL/GenBank/DDBJ databases">
        <authorList>
            <person name="Kallberg Y."/>
            <person name="Tangrot J."/>
            <person name="Rosling A."/>
        </authorList>
    </citation>
    <scope>NUCLEOTIDE SEQUENCE</scope>
    <source>
        <strain evidence="1">MA461A</strain>
    </source>
</reference>
<evidence type="ECO:0000313" key="2">
    <source>
        <dbReference type="Proteomes" id="UP000789920"/>
    </source>
</evidence>
<protein>
    <submittedName>
        <fullName evidence="1">31765_t:CDS:1</fullName>
    </submittedName>
</protein>
<proteinExistence type="predicted"/>
<accession>A0ACA9ST11</accession>
<name>A0ACA9ST11_9GLOM</name>
<comment type="caution">
    <text evidence="1">The sequence shown here is derived from an EMBL/GenBank/DDBJ whole genome shotgun (WGS) entry which is preliminary data.</text>
</comment>
<dbReference type="Proteomes" id="UP000789920">
    <property type="component" value="Unassembled WGS sequence"/>
</dbReference>
<feature type="non-terminal residue" evidence="1">
    <location>
        <position position="146"/>
    </location>
</feature>
<feature type="non-terminal residue" evidence="1">
    <location>
        <position position="1"/>
    </location>
</feature>
<organism evidence="1 2">
    <name type="scientific">Racocetra persica</name>
    <dbReference type="NCBI Taxonomy" id="160502"/>
    <lineage>
        <taxon>Eukaryota</taxon>
        <taxon>Fungi</taxon>
        <taxon>Fungi incertae sedis</taxon>
        <taxon>Mucoromycota</taxon>
        <taxon>Glomeromycotina</taxon>
        <taxon>Glomeromycetes</taxon>
        <taxon>Diversisporales</taxon>
        <taxon>Gigasporaceae</taxon>
        <taxon>Racocetra</taxon>
    </lineage>
</organism>
<sequence length="146" mass="16820">PENDAVDLTLEVDESQFFNSENEKENETNSSQDDLNGKKSQLQLHIGLIFDTTDFHSDNSGIRHHSYKCSKSCVHKAKKIVNITKQHECHSTAIDCEWHINFNNHKGTTEITCTSLVDKHNHEMDPIIDQTAPRFRRLSEEMLEDI</sequence>
<evidence type="ECO:0000313" key="1">
    <source>
        <dbReference type="EMBL" id="CAG8846612.1"/>
    </source>
</evidence>
<keyword evidence="2" id="KW-1185">Reference proteome</keyword>